<sequence length="70" mass="8016">MRGFVHHDGEASKDGGHQEKSERPEKPDSAPRWNQECKKRAGPQRENAKRIANTRNLRQFVAHLGRENAV</sequence>
<dbReference type="AlphaFoldDB" id="A0A6J6KQ58"/>
<feature type="compositionally biased region" description="Basic and acidic residues" evidence="1">
    <location>
        <begin position="1"/>
        <end position="39"/>
    </location>
</feature>
<protein>
    <submittedName>
        <fullName evidence="2">Unannotated protein</fullName>
    </submittedName>
</protein>
<gene>
    <name evidence="2" type="ORF">UFOPK2242_00366</name>
</gene>
<organism evidence="2">
    <name type="scientific">freshwater metagenome</name>
    <dbReference type="NCBI Taxonomy" id="449393"/>
    <lineage>
        <taxon>unclassified sequences</taxon>
        <taxon>metagenomes</taxon>
        <taxon>ecological metagenomes</taxon>
    </lineage>
</organism>
<accession>A0A6J6KQ58</accession>
<feature type="region of interest" description="Disordered" evidence="1">
    <location>
        <begin position="1"/>
        <end position="54"/>
    </location>
</feature>
<evidence type="ECO:0000256" key="1">
    <source>
        <dbReference type="SAM" id="MobiDB-lite"/>
    </source>
</evidence>
<reference evidence="2" key="1">
    <citation type="submission" date="2020-05" db="EMBL/GenBank/DDBJ databases">
        <authorList>
            <person name="Chiriac C."/>
            <person name="Salcher M."/>
            <person name="Ghai R."/>
            <person name="Kavagutti S V."/>
        </authorList>
    </citation>
    <scope>NUCLEOTIDE SEQUENCE</scope>
</reference>
<proteinExistence type="predicted"/>
<dbReference type="EMBL" id="CAEZWM010000027">
    <property type="protein sequence ID" value="CAB4650334.1"/>
    <property type="molecule type" value="Genomic_DNA"/>
</dbReference>
<name>A0A6J6KQ58_9ZZZZ</name>
<evidence type="ECO:0000313" key="2">
    <source>
        <dbReference type="EMBL" id="CAB4650334.1"/>
    </source>
</evidence>